<accession>A0A8J5MSX4</accession>
<feature type="transmembrane region" description="Helical" evidence="2">
    <location>
        <begin position="412"/>
        <end position="436"/>
    </location>
</feature>
<keyword evidence="2" id="KW-0812">Transmembrane</keyword>
<dbReference type="Proteomes" id="UP000747542">
    <property type="component" value="Unassembled WGS sequence"/>
</dbReference>
<name>A0A8J5MSX4_HOMAM</name>
<feature type="region of interest" description="Disordered" evidence="1">
    <location>
        <begin position="124"/>
        <end position="240"/>
    </location>
</feature>
<feature type="compositionally biased region" description="Polar residues" evidence="1">
    <location>
        <begin position="169"/>
        <end position="240"/>
    </location>
</feature>
<evidence type="ECO:0000313" key="5">
    <source>
        <dbReference type="Proteomes" id="UP000747542"/>
    </source>
</evidence>
<reference evidence="4" key="1">
    <citation type="journal article" date="2021" name="Sci. Adv.">
        <title>The American lobster genome reveals insights on longevity, neural, and immune adaptations.</title>
        <authorList>
            <person name="Polinski J.M."/>
            <person name="Zimin A.V."/>
            <person name="Clark K.F."/>
            <person name="Kohn A.B."/>
            <person name="Sadowski N."/>
            <person name="Timp W."/>
            <person name="Ptitsyn A."/>
            <person name="Khanna P."/>
            <person name="Romanova D.Y."/>
            <person name="Williams P."/>
            <person name="Greenwood S.J."/>
            <person name="Moroz L.L."/>
            <person name="Walt D.R."/>
            <person name="Bodnar A.G."/>
        </authorList>
    </citation>
    <scope>NUCLEOTIDE SEQUENCE</scope>
    <source>
        <strain evidence="4">GMGI-L3</strain>
    </source>
</reference>
<keyword evidence="2" id="KW-0472">Membrane</keyword>
<protein>
    <submittedName>
        <fullName evidence="4">Uncharacterized protein</fullName>
    </submittedName>
</protein>
<evidence type="ECO:0000313" key="4">
    <source>
        <dbReference type="EMBL" id="KAG7162229.1"/>
    </source>
</evidence>
<proteinExistence type="predicted"/>
<comment type="caution">
    <text evidence="4">The sequence shown here is derived from an EMBL/GenBank/DDBJ whole genome shotgun (WGS) entry which is preliminary data.</text>
</comment>
<evidence type="ECO:0000256" key="3">
    <source>
        <dbReference type="SAM" id="SignalP"/>
    </source>
</evidence>
<keyword evidence="3" id="KW-0732">Signal</keyword>
<feature type="compositionally biased region" description="Polar residues" evidence="1">
    <location>
        <begin position="153"/>
        <end position="162"/>
    </location>
</feature>
<organism evidence="4 5">
    <name type="scientific">Homarus americanus</name>
    <name type="common">American lobster</name>
    <dbReference type="NCBI Taxonomy" id="6706"/>
    <lineage>
        <taxon>Eukaryota</taxon>
        <taxon>Metazoa</taxon>
        <taxon>Ecdysozoa</taxon>
        <taxon>Arthropoda</taxon>
        <taxon>Crustacea</taxon>
        <taxon>Multicrustacea</taxon>
        <taxon>Malacostraca</taxon>
        <taxon>Eumalacostraca</taxon>
        <taxon>Eucarida</taxon>
        <taxon>Decapoda</taxon>
        <taxon>Pleocyemata</taxon>
        <taxon>Astacidea</taxon>
        <taxon>Nephropoidea</taxon>
        <taxon>Nephropidae</taxon>
        <taxon>Homarus</taxon>
    </lineage>
</organism>
<feature type="signal peptide" evidence="3">
    <location>
        <begin position="1"/>
        <end position="15"/>
    </location>
</feature>
<feature type="chain" id="PRO_5035209235" evidence="3">
    <location>
        <begin position="16"/>
        <end position="564"/>
    </location>
</feature>
<dbReference type="AlphaFoldDB" id="A0A8J5MSX4"/>
<keyword evidence="5" id="KW-1185">Reference proteome</keyword>
<sequence length="564" mass="63550">MVRLWWLWCVVAVVGDQTTTSTKIKAEDCVQFTLPDDSDTHHLPKRFDITVTIALRPEGEESWQATGTIRDDHGNSCILTFYLESVKVLCSNGADKTTILSKPVFKINEWKKFFIDMKKDSIKPPLNTKRYSSPRNKMPEATTDSAVTGGPADNTQTTTDSAVTGGPADNTQTTAESTVTRGPADNTQTTAESTVTRGPADNTQTTAESTVTRGPADNTQTTAESTVTRGPADNTQTTADSTGYEMVMGMEGHKEEISLVKDTGLTPPFNLAWDRQAKMKFYYNCLDEDCVIKDSLYSEGEAMKRIFYFRHLPTETVRKMHVNCTLLKNEALPLTFNEHDLKDANDWMEFEVLDEILSLKILVNGEEKYSIDGYDFHLVESLNVTLEGGGQLSWCGHRPHTKYDVQQDIKMVLTWVGVVLLACLETVLLVKVVRVYNEVRFLKKTRTRLAQERREHRFLPLPEELSPPVIRRFSPRDLPQSQDYLLPQTTRATPHWPHQRQDLPNSFHEPADQLLINRSSNNSLYEPADQLLTNRSSNNSLYEPADQLLISSNNSNELPTANQP</sequence>
<evidence type="ECO:0000256" key="1">
    <source>
        <dbReference type="SAM" id="MobiDB-lite"/>
    </source>
</evidence>
<keyword evidence="2" id="KW-1133">Transmembrane helix</keyword>
<dbReference type="EMBL" id="JAHLQT010028013">
    <property type="protein sequence ID" value="KAG7162229.1"/>
    <property type="molecule type" value="Genomic_DNA"/>
</dbReference>
<gene>
    <name evidence="4" type="ORF">Hamer_G010909</name>
</gene>
<evidence type="ECO:0000256" key="2">
    <source>
        <dbReference type="SAM" id="Phobius"/>
    </source>
</evidence>